<proteinExistence type="predicted"/>
<feature type="domain" description="LysM" evidence="3">
    <location>
        <begin position="621"/>
        <end position="667"/>
    </location>
</feature>
<organism evidence="4 5">
    <name type="scientific">Lepidopterella palustris CBS 459.81</name>
    <dbReference type="NCBI Taxonomy" id="1314670"/>
    <lineage>
        <taxon>Eukaryota</taxon>
        <taxon>Fungi</taxon>
        <taxon>Dikarya</taxon>
        <taxon>Ascomycota</taxon>
        <taxon>Pezizomycotina</taxon>
        <taxon>Dothideomycetes</taxon>
        <taxon>Pleosporomycetidae</taxon>
        <taxon>Mytilinidiales</taxon>
        <taxon>Argynnaceae</taxon>
        <taxon>Lepidopterella</taxon>
    </lineage>
</organism>
<dbReference type="PROSITE" id="PS51782">
    <property type="entry name" value="LYSM"/>
    <property type="match status" value="5"/>
</dbReference>
<dbReference type="AlphaFoldDB" id="A0A8E2J877"/>
<dbReference type="EMBL" id="KV745978">
    <property type="protein sequence ID" value="OCK73094.1"/>
    <property type="molecule type" value="Genomic_DNA"/>
</dbReference>
<feature type="domain" description="LysM" evidence="3">
    <location>
        <begin position="696"/>
        <end position="742"/>
    </location>
</feature>
<dbReference type="Proteomes" id="UP000250266">
    <property type="component" value="Unassembled WGS sequence"/>
</dbReference>
<keyword evidence="2" id="KW-0843">Virulence</keyword>
<dbReference type="PANTHER" id="PTHR34997:SF1">
    <property type="entry name" value="PEPTIDOGLYCAN-BINDING LYSIN DOMAIN"/>
    <property type="match status" value="1"/>
</dbReference>
<feature type="domain" description="LysM" evidence="3">
    <location>
        <begin position="217"/>
        <end position="265"/>
    </location>
</feature>
<protein>
    <submittedName>
        <fullName evidence="4">Carbohydrate-binding module family 50 protein</fullName>
    </submittedName>
</protein>
<dbReference type="SMART" id="SM00257">
    <property type="entry name" value="LysM"/>
    <property type="match status" value="4"/>
</dbReference>
<gene>
    <name evidence="4" type="ORF">K432DRAFT_430755</name>
</gene>
<evidence type="ECO:0000256" key="1">
    <source>
        <dbReference type="ARBA" id="ARBA00022669"/>
    </source>
</evidence>
<feature type="domain" description="LysM" evidence="3">
    <location>
        <begin position="308"/>
        <end position="354"/>
    </location>
</feature>
<dbReference type="GO" id="GO:0008061">
    <property type="term" value="F:chitin binding"/>
    <property type="evidence" value="ECO:0007669"/>
    <property type="project" value="UniProtKB-KW"/>
</dbReference>
<accession>A0A8E2J877</accession>
<dbReference type="InterPro" id="IPR018392">
    <property type="entry name" value="LysM"/>
</dbReference>
<name>A0A8E2J877_9PEZI</name>
<dbReference type="SUPFAM" id="SSF54106">
    <property type="entry name" value="LysM domain"/>
    <property type="match status" value="3"/>
</dbReference>
<keyword evidence="1" id="KW-0147">Chitin-binding</keyword>
<dbReference type="PANTHER" id="PTHR34997">
    <property type="entry name" value="AM15"/>
    <property type="match status" value="1"/>
</dbReference>
<reference evidence="4 5" key="1">
    <citation type="journal article" date="2016" name="Nat. Commun.">
        <title>Ectomycorrhizal ecology is imprinted in the genome of the dominant symbiotic fungus Cenococcum geophilum.</title>
        <authorList>
            <consortium name="DOE Joint Genome Institute"/>
            <person name="Peter M."/>
            <person name="Kohler A."/>
            <person name="Ohm R.A."/>
            <person name="Kuo A."/>
            <person name="Krutzmann J."/>
            <person name="Morin E."/>
            <person name="Arend M."/>
            <person name="Barry K.W."/>
            <person name="Binder M."/>
            <person name="Choi C."/>
            <person name="Clum A."/>
            <person name="Copeland A."/>
            <person name="Grisel N."/>
            <person name="Haridas S."/>
            <person name="Kipfer T."/>
            <person name="LaButti K."/>
            <person name="Lindquist E."/>
            <person name="Lipzen A."/>
            <person name="Maire R."/>
            <person name="Meier B."/>
            <person name="Mihaltcheva S."/>
            <person name="Molinier V."/>
            <person name="Murat C."/>
            <person name="Poggeler S."/>
            <person name="Quandt C.A."/>
            <person name="Sperisen C."/>
            <person name="Tritt A."/>
            <person name="Tisserant E."/>
            <person name="Crous P.W."/>
            <person name="Henrissat B."/>
            <person name="Nehls U."/>
            <person name="Egli S."/>
            <person name="Spatafora J.W."/>
            <person name="Grigoriev I.V."/>
            <person name="Martin F.M."/>
        </authorList>
    </citation>
    <scope>NUCLEOTIDE SEQUENCE [LARGE SCALE GENOMIC DNA]</scope>
    <source>
        <strain evidence="4 5">CBS 459.81</strain>
    </source>
</reference>
<evidence type="ECO:0000313" key="5">
    <source>
        <dbReference type="Proteomes" id="UP000250266"/>
    </source>
</evidence>
<sequence length="747" mass="80882">MPPSEPSWPNITITCYEALNTTVSCPGFLQRISVEHTIVNGCKGESDIIQYFDGVNYPATFVIDHYIQAYDIACRKDPSTEQFCDTLMVQWLSNTNWTKDMECHDCILGTQQTLLSSPFDFTEEFAEDFASLTSSCGSTQYGYTTPSPYELGTRTSDAPLPTPTCTNTYAVEGNDTCNSVSTAYNVSTYSIISRNDLYSDCSNLAAIGTICVPSQCNIYQVQTNDTCDGIIQAHGNGISGTQFLAWNPNINALCSNLGDLRQMFICVSPQGGVISIPTPTVSMPVTEPTAPVPRPTNTFPESNENCGKWYNISTGDTCEKVSVMNSILLNDFYFLNPEIDAQCLNLVLGVAYCVQPIGDIQTYSGYPTTTNFITLTSNTYTTTTSTAPPKLPFPSATSTSLLPYASGTVANCFAYKNYREIPAIVDQSQSDNLALFTSFVNTCDYIRSTYAVALEDLITWNPSLTEANCSMQPGFSYCVLQDQNYKPNQTDYTSTCMVQVDPSKIPEGTTSTCSCFAEIYGADWPDYAETCEGLVEEIGVDVSNIAIWNPWVGSTCDQSLYSGLADGDSRAVCIGVGGTKPSFISTTDIVTQTTTTATATATTSSTTHGPTQTGIAPDCQQFVTIEDGDTCEAILITYGLSMAQFYAWNPAVGPNCESMWLHYAYCVSAPTQTSTSANPLATSGPLRSGTPTTCSKYYTPQDGETCQNVLDVNNLTIAELYKWNRDIGSGCENMWPGYGLCVAGGPA</sequence>
<dbReference type="Pfam" id="PF01476">
    <property type="entry name" value="LysM"/>
    <property type="match status" value="3"/>
</dbReference>
<evidence type="ECO:0000259" key="3">
    <source>
        <dbReference type="PROSITE" id="PS51782"/>
    </source>
</evidence>
<dbReference type="OrthoDB" id="5985073at2759"/>
<dbReference type="InterPro" id="IPR052210">
    <property type="entry name" value="LysM1-like"/>
</dbReference>
<dbReference type="CDD" id="cd00118">
    <property type="entry name" value="LysM"/>
    <property type="match status" value="4"/>
</dbReference>
<dbReference type="InterPro" id="IPR036779">
    <property type="entry name" value="LysM_dom_sf"/>
</dbReference>
<feature type="domain" description="LysM" evidence="3">
    <location>
        <begin position="167"/>
        <end position="212"/>
    </location>
</feature>
<evidence type="ECO:0000256" key="2">
    <source>
        <dbReference type="ARBA" id="ARBA00023026"/>
    </source>
</evidence>
<evidence type="ECO:0000313" key="4">
    <source>
        <dbReference type="EMBL" id="OCK73094.1"/>
    </source>
</evidence>
<keyword evidence="5" id="KW-1185">Reference proteome</keyword>
<dbReference type="Gene3D" id="3.10.350.10">
    <property type="entry name" value="LysM domain"/>
    <property type="match status" value="6"/>
</dbReference>